<reference evidence="1 2" key="1">
    <citation type="submission" date="2021-06" db="EMBL/GenBank/DDBJ databases">
        <title>Caerostris extrusa draft genome.</title>
        <authorList>
            <person name="Kono N."/>
            <person name="Arakawa K."/>
        </authorList>
    </citation>
    <scope>NUCLEOTIDE SEQUENCE [LARGE SCALE GENOMIC DNA]</scope>
</reference>
<evidence type="ECO:0000313" key="1">
    <source>
        <dbReference type="EMBL" id="GIY32417.1"/>
    </source>
</evidence>
<dbReference type="EMBL" id="BPLR01009506">
    <property type="protein sequence ID" value="GIY32417.1"/>
    <property type="molecule type" value="Genomic_DNA"/>
</dbReference>
<name>A0AAV4SJL2_CAEEX</name>
<organism evidence="1 2">
    <name type="scientific">Caerostris extrusa</name>
    <name type="common">Bark spider</name>
    <name type="synonym">Caerostris bankana</name>
    <dbReference type="NCBI Taxonomy" id="172846"/>
    <lineage>
        <taxon>Eukaryota</taxon>
        <taxon>Metazoa</taxon>
        <taxon>Ecdysozoa</taxon>
        <taxon>Arthropoda</taxon>
        <taxon>Chelicerata</taxon>
        <taxon>Arachnida</taxon>
        <taxon>Araneae</taxon>
        <taxon>Araneomorphae</taxon>
        <taxon>Entelegynae</taxon>
        <taxon>Araneoidea</taxon>
        <taxon>Araneidae</taxon>
        <taxon>Caerostris</taxon>
    </lineage>
</organism>
<keyword evidence="2" id="KW-1185">Reference proteome</keyword>
<evidence type="ECO:0008006" key="3">
    <source>
        <dbReference type="Google" id="ProtNLM"/>
    </source>
</evidence>
<dbReference type="AlphaFoldDB" id="A0AAV4SJL2"/>
<gene>
    <name evidence="1" type="ORF">CEXT_367501</name>
</gene>
<proteinExistence type="predicted"/>
<accession>A0AAV4SJL2</accession>
<evidence type="ECO:0000313" key="2">
    <source>
        <dbReference type="Proteomes" id="UP001054945"/>
    </source>
</evidence>
<sequence>MHSLIGSTVLENIVVLGTHFSSYHAFFDWLMLDQYRGPWYFEHFGSYHTFLLVMLDQYRAPCGNKPEIDFYGINEKCTFDYSTINRSEVVLREIYVLVGRPKSTHRVEWNSLFVLREEILTKSIKVRR</sequence>
<protein>
    <recommendedName>
        <fullName evidence="3">Maturase K</fullName>
    </recommendedName>
</protein>
<dbReference type="Proteomes" id="UP001054945">
    <property type="component" value="Unassembled WGS sequence"/>
</dbReference>
<comment type="caution">
    <text evidence="1">The sequence shown here is derived from an EMBL/GenBank/DDBJ whole genome shotgun (WGS) entry which is preliminary data.</text>
</comment>